<evidence type="ECO:0000313" key="2">
    <source>
        <dbReference type="EMBL" id="CAC5421771.1"/>
    </source>
</evidence>
<evidence type="ECO:0000313" key="3">
    <source>
        <dbReference type="Proteomes" id="UP000507470"/>
    </source>
</evidence>
<feature type="transmembrane region" description="Helical" evidence="1">
    <location>
        <begin position="7"/>
        <end position="28"/>
    </location>
</feature>
<dbReference type="EMBL" id="CACVKT020009374">
    <property type="protein sequence ID" value="CAC5421771.1"/>
    <property type="molecule type" value="Genomic_DNA"/>
</dbReference>
<sequence length="332" mass="38198">MEDGCMCLVFSLFAAFIVLGGVLISHRWTNVIKDDNTDNSVDMGNMRHSVDMDNMRQELQQCKASMTQIKQDFISLQVNFTQIQEKIENFTKVMNGSIKNARDDFLHLKRDMKILNGMQDIHDHRYITYSETVFLLLVVLILERLIPFLFYKFLPWRNGFYGSQGSNHDGTHDTHDSPCAQAPVENVSVAFNEETQDLHHRIITSAFQQEEIEIKPFLLEKADRDVLKIPTCQFIFVFVDFNETNVILENPVDKRLVTVQACMKMGADVFVIYTRDRDSNDLEDGKLYNKNLSSFTGHPLLKDLTAKSRGLSVNDTFTPYQKSHVKGVVLKK</sequence>
<keyword evidence="3" id="KW-1185">Reference proteome</keyword>
<dbReference type="OrthoDB" id="6124817at2759"/>
<organism evidence="2 3">
    <name type="scientific">Mytilus coruscus</name>
    <name type="common">Sea mussel</name>
    <dbReference type="NCBI Taxonomy" id="42192"/>
    <lineage>
        <taxon>Eukaryota</taxon>
        <taxon>Metazoa</taxon>
        <taxon>Spiralia</taxon>
        <taxon>Lophotrochozoa</taxon>
        <taxon>Mollusca</taxon>
        <taxon>Bivalvia</taxon>
        <taxon>Autobranchia</taxon>
        <taxon>Pteriomorphia</taxon>
        <taxon>Mytilida</taxon>
        <taxon>Mytiloidea</taxon>
        <taxon>Mytilidae</taxon>
        <taxon>Mytilinae</taxon>
        <taxon>Mytilus</taxon>
    </lineage>
</organism>
<name>A0A6J8ERM9_MYTCO</name>
<keyword evidence="1" id="KW-0812">Transmembrane</keyword>
<proteinExistence type="predicted"/>
<evidence type="ECO:0000256" key="1">
    <source>
        <dbReference type="SAM" id="Phobius"/>
    </source>
</evidence>
<feature type="transmembrane region" description="Helical" evidence="1">
    <location>
        <begin position="133"/>
        <end position="154"/>
    </location>
</feature>
<dbReference type="Proteomes" id="UP000507470">
    <property type="component" value="Unassembled WGS sequence"/>
</dbReference>
<accession>A0A6J8ERM9</accession>
<keyword evidence="1" id="KW-1133">Transmembrane helix</keyword>
<keyword evidence="1" id="KW-0472">Membrane</keyword>
<gene>
    <name evidence="2" type="ORF">MCOR_53861</name>
</gene>
<reference evidence="2 3" key="1">
    <citation type="submission" date="2020-06" db="EMBL/GenBank/DDBJ databases">
        <authorList>
            <person name="Li R."/>
            <person name="Bekaert M."/>
        </authorList>
    </citation>
    <scope>NUCLEOTIDE SEQUENCE [LARGE SCALE GENOMIC DNA]</scope>
    <source>
        <strain evidence="3">wild</strain>
    </source>
</reference>
<protein>
    <submittedName>
        <fullName evidence="2">Uncharacterized protein</fullName>
    </submittedName>
</protein>
<dbReference type="AlphaFoldDB" id="A0A6J8ERM9"/>